<evidence type="ECO:0000313" key="2">
    <source>
        <dbReference type="Proteomes" id="UP000315369"/>
    </source>
</evidence>
<dbReference type="Gene3D" id="3.80.10.10">
    <property type="entry name" value="Ribonuclease Inhibitor"/>
    <property type="match status" value="1"/>
</dbReference>
<comment type="caution">
    <text evidence="1">The sequence shown here is derived from an EMBL/GenBank/DDBJ whole genome shotgun (WGS) entry which is preliminary data.</text>
</comment>
<keyword evidence="2" id="KW-1185">Reference proteome</keyword>
<proteinExistence type="predicted"/>
<dbReference type="RefSeq" id="WP_141641544.1">
    <property type="nucleotide sequence ID" value="NZ_VIFM01000017.1"/>
</dbReference>
<protein>
    <recommendedName>
        <fullName evidence="3">WGR domain-containing protein</fullName>
    </recommendedName>
</protein>
<dbReference type="OrthoDB" id="5381264at2"/>
<dbReference type="InterPro" id="IPR032675">
    <property type="entry name" value="LRR_dom_sf"/>
</dbReference>
<gene>
    <name evidence="1" type="ORF">FJV41_06540</name>
</gene>
<evidence type="ECO:0000313" key="1">
    <source>
        <dbReference type="EMBL" id="TQF16807.1"/>
    </source>
</evidence>
<organism evidence="1 2">
    <name type="scientific">Myxococcus llanfairpwllgwyngyllgogerychwyrndrobwllllantysiliogogogochensis</name>
    <dbReference type="NCBI Taxonomy" id="2590453"/>
    <lineage>
        <taxon>Bacteria</taxon>
        <taxon>Pseudomonadati</taxon>
        <taxon>Myxococcota</taxon>
        <taxon>Myxococcia</taxon>
        <taxon>Myxococcales</taxon>
        <taxon>Cystobacterineae</taxon>
        <taxon>Myxococcaceae</taxon>
        <taxon>Myxococcus</taxon>
    </lineage>
</organism>
<accession>A0A540X6C6</accession>
<name>A0A540X6C6_9BACT</name>
<evidence type="ECO:0008006" key="3">
    <source>
        <dbReference type="Google" id="ProtNLM"/>
    </source>
</evidence>
<dbReference type="AlphaFoldDB" id="A0A540X6C6"/>
<reference evidence="1 2" key="1">
    <citation type="submission" date="2019-06" db="EMBL/GenBank/DDBJ databases">
        <authorList>
            <person name="Livingstone P."/>
            <person name="Whitworth D."/>
        </authorList>
    </citation>
    <scope>NUCLEOTIDE SEQUENCE [LARGE SCALE GENOMIC DNA]</scope>
    <source>
        <strain evidence="1 2">AM401</strain>
    </source>
</reference>
<dbReference type="SUPFAM" id="SSF52047">
    <property type="entry name" value="RNI-like"/>
    <property type="match status" value="1"/>
</dbReference>
<sequence length="446" mass="49705">MTHSPNDLAALAADATDTFRLRLAEALRHQGDPRGEFIQVQCALAKAGTKAAAPTLREREASLLAAHEATWLAELGLLPGDAVFVRGFVDRVTVDASRACGVYARLIRMEPVRALSLRVDLGGSEAELSLVLEEIRRAGLPPSLEQLTIDRKNSWEDIHDDALERRRQDTRTLGLSLDLHDFTRPDAGLALLSIALTSPDTASLESLGIKLTGLGANPLEELLDALERAGPRPSLREWSLEFSSPNGKERIRWVQLHSLARLLALYPRLQTLVLPMTELHAEHVEHPELRELSLHWLGHTPCGPSDLSQWKHAPVPKGTGLQFLREARLPKLERLHIDFQYEWYIAWTPEDLAPLFEAKGLAALRRLELHNCHFGDVLCRELVRIKHVQSLEVLDLTGAILTDEGAEALARNRAHFPHLTQLVCGPWGLSEPAWKDLVKHYPVVSP</sequence>
<dbReference type="Proteomes" id="UP000315369">
    <property type="component" value="Unassembled WGS sequence"/>
</dbReference>
<dbReference type="EMBL" id="VIFM01000017">
    <property type="protein sequence ID" value="TQF16807.1"/>
    <property type="molecule type" value="Genomic_DNA"/>
</dbReference>